<evidence type="ECO:0000313" key="2">
    <source>
        <dbReference type="Proteomes" id="UP000603865"/>
    </source>
</evidence>
<reference evidence="1" key="2">
    <citation type="submission" date="2020-09" db="EMBL/GenBank/DDBJ databases">
        <authorList>
            <person name="Sun Q."/>
            <person name="Ohkuma M."/>
        </authorList>
    </citation>
    <scope>NUCLEOTIDE SEQUENCE</scope>
    <source>
        <strain evidence="1">JCM 31311</strain>
    </source>
</reference>
<name>A0A918FD83_9DEIO</name>
<reference evidence="1" key="1">
    <citation type="journal article" date="2014" name="Int. J. Syst. Evol. Microbiol.">
        <title>Complete genome sequence of Corynebacterium casei LMG S-19264T (=DSM 44701T), isolated from a smear-ripened cheese.</title>
        <authorList>
            <consortium name="US DOE Joint Genome Institute (JGI-PGF)"/>
            <person name="Walter F."/>
            <person name="Albersmeier A."/>
            <person name="Kalinowski J."/>
            <person name="Ruckert C."/>
        </authorList>
    </citation>
    <scope>NUCLEOTIDE SEQUENCE</scope>
    <source>
        <strain evidence="1">JCM 31311</strain>
    </source>
</reference>
<accession>A0A918FD83</accession>
<gene>
    <name evidence="1" type="ORF">GCM10008957_49050</name>
</gene>
<dbReference type="AlphaFoldDB" id="A0A918FD83"/>
<dbReference type="Proteomes" id="UP000603865">
    <property type="component" value="Unassembled WGS sequence"/>
</dbReference>
<sequence length="178" mass="19387">MVSVLIIHKAAQASAASRRSLAKLLNAPSAKNCVATSLPSTFPATLHKLKTREGASCWLPVTLLFELTHISANRNIPVTNPATNLMLTLLVPLRTLSKPLPGPLRAEACSRMSSTQIRDRNRFGTAPTTRTPLGANPPAKQRAKAWLSDRATYTLLIEQCPAHVVRALQHLTQRVRST</sequence>
<comment type="caution">
    <text evidence="1">The sequence shown here is derived from an EMBL/GenBank/DDBJ whole genome shotgun (WGS) entry which is preliminary data.</text>
</comment>
<dbReference type="EMBL" id="BMQL01000056">
    <property type="protein sequence ID" value="GGR32785.1"/>
    <property type="molecule type" value="Genomic_DNA"/>
</dbReference>
<keyword evidence="2" id="KW-1185">Reference proteome</keyword>
<protein>
    <submittedName>
        <fullName evidence="1">Uncharacterized protein</fullName>
    </submittedName>
</protein>
<organism evidence="1 2">
    <name type="scientific">Deinococcus ruber</name>
    <dbReference type="NCBI Taxonomy" id="1848197"/>
    <lineage>
        <taxon>Bacteria</taxon>
        <taxon>Thermotogati</taxon>
        <taxon>Deinococcota</taxon>
        <taxon>Deinococci</taxon>
        <taxon>Deinococcales</taxon>
        <taxon>Deinococcaceae</taxon>
        <taxon>Deinococcus</taxon>
    </lineage>
</organism>
<proteinExistence type="predicted"/>
<evidence type="ECO:0000313" key="1">
    <source>
        <dbReference type="EMBL" id="GGR32785.1"/>
    </source>
</evidence>